<dbReference type="InterPro" id="IPR052046">
    <property type="entry name" value="GH57_Enzymes"/>
</dbReference>
<dbReference type="Proteomes" id="UP001198163">
    <property type="component" value="Unassembled WGS sequence"/>
</dbReference>
<dbReference type="GO" id="GO:0005975">
    <property type="term" value="P:carbohydrate metabolic process"/>
    <property type="evidence" value="ECO:0007669"/>
    <property type="project" value="InterPro"/>
</dbReference>
<proteinExistence type="inferred from homology"/>
<feature type="domain" description="Alpha-amylase/4-alpha-glucanotransferase C-terminal" evidence="4">
    <location>
        <begin position="449"/>
        <end position="609"/>
    </location>
</feature>
<evidence type="ECO:0000313" key="5">
    <source>
        <dbReference type="EMBL" id="MCD1654621.1"/>
    </source>
</evidence>
<dbReference type="Gene3D" id="3.20.110.20">
    <property type="match status" value="1"/>
</dbReference>
<keyword evidence="6" id="KW-1185">Reference proteome</keyword>
<gene>
    <name evidence="5" type="ORF">K7J14_07875</name>
</gene>
<dbReference type="Pfam" id="PF03065">
    <property type="entry name" value="Glyco_hydro_57"/>
    <property type="match status" value="1"/>
</dbReference>
<dbReference type="InterPro" id="IPR015179">
    <property type="entry name" value="A-amylase/a-glucTrfase_C"/>
</dbReference>
<keyword evidence="2" id="KW-0119">Carbohydrate metabolism</keyword>
<feature type="domain" description="Glycoside hydrolase family 57 N-terminal" evidence="3">
    <location>
        <begin position="36"/>
        <end position="267"/>
    </location>
</feature>
<dbReference type="InterPro" id="IPR011330">
    <property type="entry name" value="Glyco_hydro/deAcase_b/a-brl"/>
</dbReference>
<protein>
    <submittedName>
        <fullName evidence="5">DUF1926 domain-containing protein</fullName>
    </submittedName>
</protein>
<dbReference type="InterPro" id="IPR011013">
    <property type="entry name" value="Gal_mutarotase_sf_dom"/>
</dbReference>
<dbReference type="InterPro" id="IPR014718">
    <property type="entry name" value="GH-type_carb-bd"/>
</dbReference>
<evidence type="ECO:0000256" key="2">
    <source>
        <dbReference type="ARBA" id="ARBA00023277"/>
    </source>
</evidence>
<dbReference type="InterPro" id="IPR004300">
    <property type="entry name" value="Glyco_hydro_57_N"/>
</dbReference>
<comment type="similarity">
    <text evidence="1">Belongs to the glycosyl hydrolase 57 family.</text>
</comment>
<comment type="caution">
    <text evidence="5">The sequence shown here is derived from an EMBL/GenBank/DDBJ whole genome shotgun (WGS) entry which is preliminary data.</text>
</comment>
<evidence type="ECO:0000259" key="4">
    <source>
        <dbReference type="Pfam" id="PF09095"/>
    </source>
</evidence>
<organism evidence="5 6">
    <name type="scientific">Teretinema zuelzerae</name>
    <dbReference type="NCBI Taxonomy" id="156"/>
    <lineage>
        <taxon>Bacteria</taxon>
        <taxon>Pseudomonadati</taxon>
        <taxon>Spirochaetota</taxon>
        <taxon>Spirochaetia</taxon>
        <taxon>Spirochaetales</taxon>
        <taxon>Treponemataceae</taxon>
        <taxon>Teretinema</taxon>
    </lineage>
</organism>
<dbReference type="PANTHER" id="PTHR36306">
    <property type="entry name" value="ALPHA-AMYLASE-RELATED-RELATED"/>
    <property type="match status" value="1"/>
</dbReference>
<evidence type="ECO:0000259" key="3">
    <source>
        <dbReference type="Pfam" id="PF03065"/>
    </source>
</evidence>
<dbReference type="PANTHER" id="PTHR36306:SF1">
    <property type="entry name" value="ALPHA-AMYLASE-RELATED"/>
    <property type="match status" value="1"/>
</dbReference>
<dbReference type="Gene3D" id="2.70.98.10">
    <property type="match status" value="1"/>
</dbReference>
<name>A0AAE3EIY3_9SPIR</name>
<dbReference type="GO" id="GO:0003824">
    <property type="term" value="F:catalytic activity"/>
    <property type="evidence" value="ECO:0007669"/>
    <property type="project" value="InterPro"/>
</dbReference>
<accession>A0AAE3EIY3</accession>
<sequence>MGYNQRKVEVMVKNEAKHIQLCFGTCCAFPAGLDSKDCEEIYQNSYKPLVSALYNLPEFPFSIALTGIFCEWVERHHPEFFMILEEMTSRKQIEILGGGYYSPLFPFLPPIDRVGQIEMLTTAIRKNFGKRPRGAWLPASAWEPSMIASLTSCCMEYVLIDRLMIETSDFPGVTGLNPVILEDSGKTIIAVPMDNTYRNLERFSVRSFIESITGNPDDQIKKNITVFIERESIDAIFTPVFGEQEPWITQFYSAVQESESKIMLSTPGQILKSQTMLHRAFLPSGMSPYDYDKVEAPDDVRFLARTSVKYLLLESDNVMNIYAKMMYVHSLVTLLRGDKARRKTGKEELWKAQNEFIYRTKIPPHEKAVSPRQLRLAAYKNLLAAERMSRLRGVFAPSIHSFDFDLDGLKEYLCQLENLNFYIHPLGGRIFELDILSLHKNYSDVDISRSGLFIDHLYPSEESENIENGTLPDSPPVFAKSLYQELSVDAARHEVSLRASGLFGIFQQPVSLKKTFSFRNEGIQVQYILKNDSPFNISGIFLIEIDLALQGFKNMIPTMAAYAQDNRIEGIAEQSSFSDLSWIRLDDPESGSHFTFEANENPQATLVPILDKGGVRLYLYWKVELGPNFETEKMLFLKIDA</sequence>
<dbReference type="GO" id="GO:0030246">
    <property type="term" value="F:carbohydrate binding"/>
    <property type="evidence" value="ECO:0007669"/>
    <property type="project" value="InterPro"/>
</dbReference>
<reference evidence="5" key="1">
    <citation type="submission" date="2021-08" db="EMBL/GenBank/DDBJ databases">
        <title>Comparative analyses of Brucepasteria parasyntrophica and Teretinema zuelzerae.</title>
        <authorList>
            <person name="Song Y."/>
            <person name="Brune A."/>
        </authorList>
    </citation>
    <scope>NUCLEOTIDE SEQUENCE</scope>
    <source>
        <strain evidence="5">DSM 1903</strain>
    </source>
</reference>
<dbReference type="RefSeq" id="WP_230755043.1">
    <property type="nucleotide sequence ID" value="NZ_JAINWA010000003.1"/>
</dbReference>
<dbReference type="SUPFAM" id="SSF74650">
    <property type="entry name" value="Galactose mutarotase-like"/>
    <property type="match status" value="1"/>
</dbReference>
<evidence type="ECO:0000313" key="6">
    <source>
        <dbReference type="Proteomes" id="UP001198163"/>
    </source>
</evidence>
<dbReference type="Pfam" id="PF09095">
    <property type="entry name" value="AmyA-gluTrfs_C"/>
    <property type="match status" value="1"/>
</dbReference>
<dbReference type="EMBL" id="JAINWA010000003">
    <property type="protein sequence ID" value="MCD1654621.1"/>
    <property type="molecule type" value="Genomic_DNA"/>
</dbReference>
<dbReference type="SUPFAM" id="SSF88713">
    <property type="entry name" value="Glycoside hydrolase/deacetylase"/>
    <property type="match status" value="1"/>
</dbReference>
<dbReference type="AlphaFoldDB" id="A0AAE3EIY3"/>
<evidence type="ECO:0000256" key="1">
    <source>
        <dbReference type="ARBA" id="ARBA00006821"/>
    </source>
</evidence>